<proteinExistence type="predicted"/>
<evidence type="ECO:0000313" key="1">
    <source>
        <dbReference type="EMBL" id="MFC6354912.1"/>
    </source>
</evidence>
<sequence length="80" mass="8871">MQKPDTEALVYTRASMDRHYLMRLGDLGDRNIHVDLVILEVIGVCGCGADSHQDEGPDAATQARVVAERMFIVVSYVFGF</sequence>
<dbReference type="RefSeq" id="WP_386726995.1">
    <property type="nucleotide sequence ID" value="NZ_JBHSTP010000001.1"/>
</dbReference>
<dbReference type="Proteomes" id="UP001596306">
    <property type="component" value="Unassembled WGS sequence"/>
</dbReference>
<organism evidence="1 2">
    <name type="scientific">Luethyella okanaganae</name>
    <dbReference type="NCBI Taxonomy" id="69372"/>
    <lineage>
        <taxon>Bacteria</taxon>
        <taxon>Bacillati</taxon>
        <taxon>Actinomycetota</taxon>
        <taxon>Actinomycetes</taxon>
        <taxon>Micrococcales</taxon>
        <taxon>Microbacteriaceae</taxon>
        <taxon>Luethyella</taxon>
    </lineage>
</organism>
<dbReference type="EMBL" id="JBHSTP010000001">
    <property type="protein sequence ID" value="MFC6354912.1"/>
    <property type="molecule type" value="Genomic_DNA"/>
</dbReference>
<reference evidence="2" key="1">
    <citation type="journal article" date="2019" name="Int. J. Syst. Evol. Microbiol.">
        <title>The Global Catalogue of Microorganisms (GCM) 10K type strain sequencing project: providing services to taxonomists for standard genome sequencing and annotation.</title>
        <authorList>
            <consortium name="The Broad Institute Genomics Platform"/>
            <consortium name="The Broad Institute Genome Sequencing Center for Infectious Disease"/>
            <person name="Wu L."/>
            <person name="Ma J."/>
        </authorList>
    </citation>
    <scope>NUCLEOTIDE SEQUENCE [LARGE SCALE GENOMIC DNA]</scope>
    <source>
        <strain evidence="2">CCUG 43304</strain>
    </source>
</reference>
<protein>
    <submittedName>
        <fullName evidence="1">Uncharacterized protein</fullName>
    </submittedName>
</protein>
<comment type="caution">
    <text evidence="1">The sequence shown here is derived from an EMBL/GenBank/DDBJ whole genome shotgun (WGS) entry which is preliminary data.</text>
</comment>
<evidence type="ECO:0000313" key="2">
    <source>
        <dbReference type="Proteomes" id="UP001596306"/>
    </source>
</evidence>
<accession>A0ABW1VBV9</accession>
<keyword evidence="2" id="KW-1185">Reference proteome</keyword>
<name>A0ABW1VBV9_9MICO</name>
<gene>
    <name evidence="1" type="ORF">ACFQB0_02120</name>
</gene>